<dbReference type="InterPro" id="IPR017894">
    <property type="entry name" value="HTH_IS21_transposase_type"/>
</dbReference>
<dbReference type="PROSITE" id="PS50994">
    <property type="entry name" value="INTEGRASE"/>
    <property type="match status" value="1"/>
</dbReference>
<evidence type="ECO:0000259" key="6">
    <source>
        <dbReference type="PROSITE" id="PS50994"/>
    </source>
</evidence>
<comment type="similarity">
    <text evidence="1">Belongs to the transposase IS21/IS408/IS1162 family.</text>
</comment>
<dbReference type="PANTHER" id="PTHR35004:SF6">
    <property type="entry name" value="TRANSPOSASE"/>
    <property type="match status" value="1"/>
</dbReference>
<dbReference type="InterPro" id="IPR036397">
    <property type="entry name" value="RNaseH_sf"/>
</dbReference>
<keyword evidence="3" id="KW-0238">DNA-binding</keyword>
<evidence type="ECO:0000313" key="8">
    <source>
        <dbReference type="Proteomes" id="UP000027946"/>
    </source>
</evidence>
<dbReference type="Pfam" id="PF22483">
    <property type="entry name" value="Mu-transpos_C_2"/>
    <property type="match status" value="1"/>
</dbReference>
<dbReference type="eggNOG" id="COG4584">
    <property type="taxonomic scope" value="Bacteria"/>
</dbReference>
<dbReference type="NCBIfam" id="NF033546">
    <property type="entry name" value="transpos_IS21"/>
    <property type="match status" value="1"/>
</dbReference>
<dbReference type="EMBL" id="JJMM01000010">
    <property type="protein sequence ID" value="KDR95713.1"/>
    <property type="molecule type" value="Genomic_DNA"/>
</dbReference>
<dbReference type="STRING" id="1121324.CLIT_10c04400"/>
<feature type="domain" description="Integrase catalytic" evidence="6">
    <location>
        <begin position="104"/>
        <end position="279"/>
    </location>
</feature>
<evidence type="ECO:0000256" key="2">
    <source>
        <dbReference type="ARBA" id="ARBA00022578"/>
    </source>
</evidence>
<organism evidence="7 8">
    <name type="scientific">Peptoclostridium litorale DSM 5388</name>
    <dbReference type="NCBI Taxonomy" id="1121324"/>
    <lineage>
        <taxon>Bacteria</taxon>
        <taxon>Bacillati</taxon>
        <taxon>Bacillota</taxon>
        <taxon>Clostridia</taxon>
        <taxon>Peptostreptococcales</taxon>
        <taxon>Peptoclostridiaceae</taxon>
        <taxon>Peptoclostridium</taxon>
    </lineage>
</organism>
<evidence type="ECO:0000259" key="5">
    <source>
        <dbReference type="PROSITE" id="PS50531"/>
    </source>
</evidence>
<dbReference type="SUPFAM" id="SSF53098">
    <property type="entry name" value="Ribonuclease H-like"/>
    <property type="match status" value="1"/>
</dbReference>
<dbReference type="PANTHER" id="PTHR35004">
    <property type="entry name" value="TRANSPOSASE RV3428C-RELATED"/>
    <property type="match status" value="1"/>
</dbReference>
<gene>
    <name evidence="7" type="ORF">CLIT_10c04400</name>
</gene>
<protein>
    <submittedName>
        <fullName evidence="7">Putative transposase for insertion sequence element IS5376</fullName>
    </submittedName>
</protein>
<dbReference type="Proteomes" id="UP000027946">
    <property type="component" value="Unassembled WGS sequence"/>
</dbReference>
<dbReference type="RefSeq" id="WP_242943860.1">
    <property type="nucleotide sequence ID" value="NZ_FSRH01000029.1"/>
</dbReference>
<keyword evidence="2" id="KW-0815">Transposition</keyword>
<dbReference type="Pfam" id="PF00665">
    <property type="entry name" value="rve"/>
    <property type="match status" value="1"/>
</dbReference>
<dbReference type="PROSITE" id="PS50531">
    <property type="entry name" value="HTH_IS21"/>
    <property type="match status" value="1"/>
</dbReference>
<dbReference type="GO" id="GO:0032196">
    <property type="term" value="P:transposition"/>
    <property type="evidence" value="ECO:0007669"/>
    <property type="project" value="UniProtKB-KW"/>
</dbReference>
<reference evidence="7 8" key="1">
    <citation type="submission" date="2014-03" db="EMBL/GenBank/DDBJ databases">
        <title>Genome sequence of Clostridium litorale W6, DSM 5388.</title>
        <authorList>
            <person name="Poehlein A."/>
            <person name="Jagirdar A."/>
            <person name="Khonsari B."/>
            <person name="Chibani C.M."/>
            <person name="Gutierrez Gutierrez D.A."/>
            <person name="Davydova E."/>
            <person name="Alghaithi H.S."/>
            <person name="Nair K.P."/>
            <person name="Dhamotharan K."/>
            <person name="Chandran L."/>
            <person name="G W."/>
            <person name="Daniel R."/>
        </authorList>
    </citation>
    <scope>NUCLEOTIDE SEQUENCE [LARGE SCALE GENOMIC DNA]</scope>
    <source>
        <strain evidence="7 8">W6</strain>
    </source>
</reference>
<dbReference type="AlphaFoldDB" id="A0A069RFY6"/>
<dbReference type="GO" id="GO:0003677">
    <property type="term" value="F:DNA binding"/>
    <property type="evidence" value="ECO:0007669"/>
    <property type="project" value="UniProtKB-KW"/>
</dbReference>
<comment type="caution">
    <text evidence="7">The sequence shown here is derived from an EMBL/GenBank/DDBJ whole genome shotgun (WGS) entry which is preliminary data.</text>
</comment>
<dbReference type="GO" id="GO:0006310">
    <property type="term" value="P:DNA recombination"/>
    <property type="evidence" value="ECO:0007669"/>
    <property type="project" value="UniProtKB-KW"/>
</dbReference>
<evidence type="ECO:0000256" key="4">
    <source>
        <dbReference type="ARBA" id="ARBA00023172"/>
    </source>
</evidence>
<dbReference type="InterPro" id="IPR054353">
    <property type="entry name" value="IstA-like_C"/>
</dbReference>
<sequence length="407" mass="47347">MIRDMKNQGLYIKDIAQIMGKSSKTISTWLKQNKAPEYKRTKKKESKLELYKSYIMQRMNEGCFNAVVIYEEIQSQGYTGKMTILRDFMKPLRKNRIAKASSRFETAPGKQAQVDWGEFKFEYEGKEKKIHAFVMVLGYSRKIYVEFTEDEKISTLIGCHERAFEYFKGVCETILYDNMKTVVSHSNKDGEAKWNKTFLAFANHHGFTPVRCRPYSPRTKGKVENGVKYVRNNFWPRVREFSGISNLNERALSWADLTANKRIHGTLHEVPDKRFELENLKPFNKISFESSYVEERKVSNDSFVSYKTVRYSVPHKYIGSYVSAKDLKNGRIEIYSSDNKLIARHEKSFDKYGLVENKKHFEGIMLGNHKKGAPTAPKLIPKQIPKVHERPLSIYDELLDEGVMGKC</sequence>
<dbReference type="InterPro" id="IPR001584">
    <property type="entry name" value="Integrase_cat-core"/>
</dbReference>
<evidence type="ECO:0000313" key="7">
    <source>
        <dbReference type="EMBL" id="KDR95713.1"/>
    </source>
</evidence>
<feature type="domain" description="HTH IS21-type" evidence="5">
    <location>
        <begin position="1"/>
        <end position="59"/>
    </location>
</feature>
<accession>A0A069RFY6</accession>
<dbReference type="Gene3D" id="3.30.420.10">
    <property type="entry name" value="Ribonuclease H-like superfamily/Ribonuclease H"/>
    <property type="match status" value="1"/>
</dbReference>
<evidence type="ECO:0000256" key="3">
    <source>
        <dbReference type="ARBA" id="ARBA00023125"/>
    </source>
</evidence>
<proteinExistence type="inferred from homology"/>
<name>A0A069RFY6_PEPLI</name>
<keyword evidence="4" id="KW-0233">DNA recombination</keyword>
<dbReference type="InterPro" id="IPR012337">
    <property type="entry name" value="RNaseH-like_sf"/>
</dbReference>
<dbReference type="GO" id="GO:0015074">
    <property type="term" value="P:DNA integration"/>
    <property type="evidence" value="ECO:0007669"/>
    <property type="project" value="InterPro"/>
</dbReference>
<evidence type="ECO:0000256" key="1">
    <source>
        <dbReference type="ARBA" id="ARBA00009277"/>
    </source>
</evidence>
<keyword evidence="8" id="KW-1185">Reference proteome</keyword>